<keyword evidence="9" id="KW-1185">Reference proteome</keyword>
<dbReference type="PANTHER" id="PTHR12080">
    <property type="entry name" value="SIGNALING LYMPHOCYTIC ACTIVATION MOLECULE"/>
    <property type="match status" value="1"/>
</dbReference>
<protein>
    <recommendedName>
        <fullName evidence="7">Ig-like domain-containing protein</fullName>
    </recommendedName>
</protein>
<keyword evidence="4" id="KW-0325">Glycoprotein</keyword>
<evidence type="ECO:0000313" key="8">
    <source>
        <dbReference type="EMBL" id="KAL1262316.1"/>
    </source>
</evidence>
<organism evidence="8 9">
    <name type="scientific">Cirrhinus molitorella</name>
    <name type="common">mud carp</name>
    <dbReference type="NCBI Taxonomy" id="172907"/>
    <lineage>
        <taxon>Eukaryota</taxon>
        <taxon>Metazoa</taxon>
        <taxon>Chordata</taxon>
        <taxon>Craniata</taxon>
        <taxon>Vertebrata</taxon>
        <taxon>Euteleostomi</taxon>
        <taxon>Actinopterygii</taxon>
        <taxon>Neopterygii</taxon>
        <taxon>Teleostei</taxon>
        <taxon>Ostariophysi</taxon>
        <taxon>Cypriniformes</taxon>
        <taxon>Cyprinidae</taxon>
        <taxon>Labeoninae</taxon>
        <taxon>Labeonini</taxon>
        <taxon>Cirrhinus</taxon>
    </lineage>
</organism>
<evidence type="ECO:0000256" key="4">
    <source>
        <dbReference type="ARBA" id="ARBA00023180"/>
    </source>
</evidence>
<evidence type="ECO:0000259" key="7">
    <source>
        <dbReference type="PROSITE" id="PS50835"/>
    </source>
</evidence>
<sequence length="285" mass="31797">MMLIFGLMLLQTAACLELNCCFNQKHQICYAALGHKLNLQMMLDANEYDLKLIKIINNNRNDLVCRVRNDRMRECDLYKNRTEVTVINGTVMINHVIRADSGNYKLRLVDSDGTETSRDLQVIVEAPIGSVNVSISCSSNQSSVFCSSEGDQITYNWILNGEILENETMVRNTIHLNEGTVGNISCSVKNHVSHSQKTIRVKPCPEPTSPAVTSSLTSTVTISTQTSVYGATTAHDTQRPECVCSVSVVFVLVWCFQLMVLLGLLGGFHIYMRHTSGKKQEDQQE</sequence>
<keyword evidence="3 5" id="KW-0472">Membrane</keyword>
<evidence type="ECO:0000256" key="1">
    <source>
        <dbReference type="ARBA" id="ARBA00004370"/>
    </source>
</evidence>
<dbReference type="EMBL" id="JAYMGO010000014">
    <property type="protein sequence ID" value="KAL1262316.1"/>
    <property type="molecule type" value="Genomic_DNA"/>
</dbReference>
<evidence type="ECO:0000256" key="6">
    <source>
        <dbReference type="SAM" id="SignalP"/>
    </source>
</evidence>
<dbReference type="Proteomes" id="UP001558613">
    <property type="component" value="Unassembled WGS sequence"/>
</dbReference>
<gene>
    <name evidence="8" type="ORF">QQF64_007581</name>
</gene>
<dbReference type="PROSITE" id="PS50835">
    <property type="entry name" value="IG_LIKE"/>
    <property type="match status" value="1"/>
</dbReference>
<name>A0ABR3MDC9_9TELE</name>
<dbReference type="InterPro" id="IPR015631">
    <property type="entry name" value="CD2/SLAM_rcpt"/>
</dbReference>
<comment type="caution">
    <text evidence="8">The sequence shown here is derived from an EMBL/GenBank/DDBJ whole genome shotgun (WGS) entry which is preliminary data.</text>
</comment>
<keyword evidence="5" id="KW-1133">Transmembrane helix</keyword>
<reference evidence="8 9" key="1">
    <citation type="submission" date="2023-09" db="EMBL/GenBank/DDBJ databases">
        <authorList>
            <person name="Wang M."/>
        </authorList>
    </citation>
    <scope>NUCLEOTIDE SEQUENCE [LARGE SCALE GENOMIC DNA]</scope>
    <source>
        <strain evidence="8">GT-2023</strain>
        <tissue evidence="8">Liver</tissue>
    </source>
</reference>
<dbReference type="Gene3D" id="2.60.40.10">
    <property type="entry name" value="Immunoglobulins"/>
    <property type="match status" value="2"/>
</dbReference>
<feature type="domain" description="Ig-like" evidence="7">
    <location>
        <begin position="127"/>
        <end position="200"/>
    </location>
</feature>
<feature type="chain" id="PRO_5046421013" description="Ig-like domain-containing protein" evidence="6">
    <location>
        <begin position="16"/>
        <end position="285"/>
    </location>
</feature>
<evidence type="ECO:0000256" key="5">
    <source>
        <dbReference type="SAM" id="Phobius"/>
    </source>
</evidence>
<dbReference type="InterPro" id="IPR013783">
    <property type="entry name" value="Ig-like_fold"/>
</dbReference>
<evidence type="ECO:0000313" key="9">
    <source>
        <dbReference type="Proteomes" id="UP001558613"/>
    </source>
</evidence>
<feature type="transmembrane region" description="Helical" evidence="5">
    <location>
        <begin position="248"/>
        <end position="271"/>
    </location>
</feature>
<dbReference type="PANTHER" id="PTHR12080:SF48">
    <property type="entry name" value="IMMUNOGLOBULIN SUBTYPE DOMAIN-CONTAINING PROTEIN"/>
    <property type="match status" value="1"/>
</dbReference>
<feature type="signal peptide" evidence="6">
    <location>
        <begin position="1"/>
        <end position="15"/>
    </location>
</feature>
<accession>A0ABR3MDC9</accession>
<dbReference type="InterPro" id="IPR007110">
    <property type="entry name" value="Ig-like_dom"/>
</dbReference>
<evidence type="ECO:0000256" key="2">
    <source>
        <dbReference type="ARBA" id="ARBA00022729"/>
    </source>
</evidence>
<proteinExistence type="predicted"/>
<keyword evidence="5" id="KW-0812">Transmembrane</keyword>
<evidence type="ECO:0000256" key="3">
    <source>
        <dbReference type="ARBA" id="ARBA00023136"/>
    </source>
</evidence>
<keyword evidence="2 6" id="KW-0732">Signal</keyword>
<comment type="subcellular location">
    <subcellularLocation>
        <location evidence="1">Membrane</location>
    </subcellularLocation>
</comment>